<evidence type="ECO:0000313" key="2">
    <source>
        <dbReference type="Proteomes" id="UP001153269"/>
    </source>
</evidence>
<name>A0A9N7W117_PLEPL</name>
<gene>
    <name evidence="1" type="ORF">PLEPLA_LOCUS48979</name>
</gene>
<dbReference type="Proteomes" id="UP001153269">
    <property type="component" value="Unassembled WGS sequence"/>
</dbReference>
<organism evidence="1 2">
    <name type="scientific">Pleuronectes platessa</name>
    <name type="common">European plaice</name>
    <dbReference type="NCBI Taxonomy" id="8262"/>
    <lineage>
        <taxon>Eukaryota</taxon>
        <taxon>Metazoa</taxon>
        <taxon>Chordata</taxon>
        <taxon>Craniata</taxon>
        <taxon>Vertebrata</taxon>
        <taxon>Euteleostomi</taxon>
        <taxon>Actinopterygii</taxon>
        <taxon>Neopterygii</taxon>
        <taxon>Teleostei</taxon>
        <taxon>Neoteleostei</taxon>
        <taxon>Acanthomorphata</taxon>
        <taxon>Carangaria</taxon>
        <taxon>Pleuronectiformes</taxon>
        <taxon>Pleuronectoidei</taxon>
        <taxon>Pleuronectidae</taxon>
        <taxon>Pleuronectes</taxon>
    </lineage>
</organism>
<dbReference type="EMBL" id="CADEAL010004509">
    <property type="protein sequence ID" value="CAB1461104.1"/>
    <property type="molecule type" value="Genomic_DNA"/>
</dbReference>
<accession>A0A9N7W117</accession>
<keyword evidence="2" id="KW-1185">Reference proteome</keyword>
<reference evidence="1" key="1">
    <citation type="submission" date="2020-03" db="EMBL/GenBank/DDBJ databases">
        <authorList>
            <person name="Weist P."/>
        </authorList>
    </citation>
    <scope>NUCLEOTIDE SEQUENCE</scope>
</reference>
<protein>
    <submittedName>
        <fullName evidence="1">Uncharacterized protein</fullName>
    </submittedName>
</protein>
<dbReference type="AlphaFoldDB" id="A0A9N7W117"/>
<sequence length="123" mass="13263">MIEKVLHTVGSNLHSCVHCPHSESSGRREVSLFYGLDVIREFLRPTGGNANAYSVTPHPSQLYFKKLLPSVNGLCLGLAESGKWQGCRDHADRIWVYGSKGTRGVGIEGGMPSSPPSGGRPIC</sequence>
<proteinExistence type="predicted"/>
<evidence type="ECO:0000313" key="1">
    <source>
        <dbReference type="EMBL" id="CAB1461104.1"/>
    </source>
</evidence>
<comment type="caution">
    <text evidence="1">The sequence shown here is derived from an EMBL/GenBank/DDBJ whole genome shotgun (WGS) entry which is preliminary data.</text>
</comment>